<dbReference type="GO" id="GO:0005874">
    <property type="term" value="C:microtubule"/>
    <property type="evidence" value="ECO:0007669"/>
    <property type="project" value="UniProtKB-UniRule"/>
</dbReference>
<protein>
    <recommendedName>
        <fullName evidence="10">Dynein light chain roadblock</fullName>
    </recommendedName>
</protein>
<evidence type="ECO:0000256" key="5">
    <source>
        <dbReference type="ARBA" id="ARBA00022701"/>
    </source>
</evidence>
<dbReference type="InterPro" id="IPR004942">
    <property type="entry name" value="Roadblock/LAMTOR2_dom"/>
</dbReference>
<evidence type="ECO:0000256" key="4">
    <source>
        <dbReference type="ARBA" id="ARBA00022490"/>
    </source>
</evidence>
<keyword evidence="4 10" id="KW-0963">Cytoplasm</keyword>
<feature type="domain" description="Roadblock/LAMTOR2" evidence="11">
    <location>
        <begin position="5"/>
        <end position="94"/>
    </location>
</feature>
<dbReference type="GO" id="GO:0045505">
    <property type="term" value="F:dynein intermediate chain binding"/>
    <property type="evidence" value="ECO:0007669"/>
    <property type="project" value="UniProtKB-UniRule"/>
</dbReference>
<evidence type="ECO:0000256" key="2">
    <source>
        <dbReference type="ARBA" id="ARBA00007191"/>
    </source>
</evidence>
<comment type="caution">
    <text evidence="12">The sequence shown here is derived from an EMBL/GenBank/DDBJ whole genome shotgun (WGS) entry which is preliminary data.</text>
</comment>
<dbReference type="PIRSF" id="PIRSF009998">
    <property type="entry name" value="DLC7"/>
    <property type="match status" value="1"/>
</dbReference>
<dbReference type="PANTHER" id="PTHR10779">
    <property type="entry name" value="DYNEIN LIGHT CHAIN ROADBLOCK"/>
    <property type="match status" value="1"/>
</dbReference>
<dbReference type="EMBL" id="CARXXK010000001">
    <property type="protein sequence ID" value="CAI6350994.1"/>
    <property type="molecule type" value="Genomic_DNA"/>
</dbReference>
<evidence type="ECO:0000256" key="3">
    <source>
        <dbReference type="ARBA" id="ARBA00022448"/>
    </source>
</evidence>
<evidence type="ECO:0000259" key="11">
    <source>
        <dbReference type="SMART" id="SM00960"/>
    </source>
</evidence>
<comment type="subcellular location">
    <subcellularLocation>
        <location evidence="1 10">Cytoplasm</location>
        <location evidence="1 10">Cytoskeleton</location>
    </subcellularLocation>
</comment>
<dbReference type="AlphaFoldDB" id="A0AAV0W5E2"/>
<dbReference type="GO" id="GO:0005868">
    <property type="term" value="C:cytoplasmic dynein complex"/>
    <property type="evidence" value="ECO:0007669"/>
    <property type="project" value="UniProtKB-UniRule"/>
</dbReference>
<keyword evidence="3 10" id="KW-0813">Transport</keyword>
<dbReference type="Gene3D" id="3.30.450.30">
    <property type="entry name" value="Dynein light chain 2a, cytoplasmic"/>
    <property type="match status" value="1"/>
</dbReference>
<dbReference type="SUPFAM" id="SSF103196">
    <property type="entry name" value="Roadblock/LC7 domain"/>
    <property type="match status" value="1"/>
</dbReference>
<evidence type="ECO:0000256" key="1">
    <source>
        <dbReference type="ARBA" id="ARBA00004245"/>
    </source>
</evidence>
<dbReference type="Pfam" id="PF03259">
    <property type="entry name" value="Robl_LC7"/>
    <property type="match status" value="1"/>
</dbReference>
<proteinExistence type="inferred from homology"/>
<keyword evidence="6 10" id="KW-0243">Dynein</keyword>
<dbReference type="SMART" id="SM00960">
    <property type="entry name" value="Robl_LC7"/>
    <property type="match status" value="1"/>
</dbReference>
<dbReference type="InterPro" id="IPR016561">
    <property type="entry name" value="DYNLRB1/2"/>
</dbReference>
<keyword evidence="5 10" id="KW-0493">Microtubule</keyword>
<keyword evidence="8 10" id="KW-0206">Cytoskeleton</keyword>
<keyword evidence="7 10" id="KW-0505">Motor protein</keyword>
<gene>
    <name evidence="12" type="ORF">MEUPH1_LOCUS7387</name>
</gene>
<evidence type="ECO:0000256" key="10">
    <source>
        <dbReference type="PIRNR" id="PIRNR009998"/>
    </source>
</evidence>
<dbReference type="GO" id="GO:0007018">
    <property type="term" value="P:microtubule-based movement"/>
    <property type="evidence" value="ECO:0007669"/>
    <property type="project" value="UniProtKB-UniRule"/>
</dbReference>
<evidence type="ECO:0000256" key="7">
    <source>
        <dbReference type="ARBA" id="ARBA00023175"/>
    </source>
</evidence>
<organism evidence="12 13">
    <name type="scientific">Macrosiphum euphorbiae</name>
    <name type="common">potato aphid</name>
    <dbReference type="NCBI Taxonomy" id="13131"/>
    <lineage>
        <taxon>Eukaryota</taxon>
        <taxon>Metazoa</taxon>
        <taxon>Ecdysozoa</taxon>
        <taxon>Arthropoda</taxon>
        <taxon>Hexapoda</taxon>
        <taxon>Insecta</taxon>
        <taxon>Pterygota</taxon>
        <taxon>Neoptera</taxon>
        <taxon>Paraneoptera</taxon>
        <taxon>Hemiptera</taxon>
        <taxon>Sternorrhyncha</taxon>
        <taxon>Aphidomorpha</taxon>
        <taxon>Aphidoidea</taxon>
        <taxon>Aphididae</taxon>
        <taxon>Macrosiphini</taxon>
        <taxon>Macrosiphum</taxon>
    </lineage>
</organism>
<dbReference type="FunFam" id="3.30.450.30:FF:000011">
    <property type="entry name" value="Dynein light chain roadblock"/>
    <property type="match status" value="1"/>
</dbReference>
<accession>A0AAV0W5E2</accession>
<reference evidence="12 13" key="1">
    <citation type="submission" date="2023-01" db="EMBL/GenBank/DDBJ databases">
        <authorList>
            <person name="Whitehead M."/>
        </authorList>
    </citation>
    <scope>NUCLEOTIDE SEQUENCE [LARGE SCALE GENOMIC DNA]</scope>
</reference>
<keyword evidence="13" id="KW-1185">Reference proteome</keyword>
<evidence type="ECO:0000256" key="6">
    <source>
        <dbReference type="ARBA" id="ARBA00023017"/>
    </source>
</evidence>
<evidence type="ECO:0000313" key="12">
    <source>
        <dbReference type="EMBL" id="CAI6350994.1"/>
    </source>
</evidence>
<comment type="similarity">
    <text evidence="2 10">Belongs to the GAMAD family.</text>
</comment>
<evidence type="ECO:0000313" key="13">
    <source>
        <dbReference type="Proteomes" id="UP001160148"/>
    </source>
</evidence>
<sequence>MAAQIEETLKRIQTSDGVIGFVIVSNADGIPIKSNMDDAMSVRYAGLVHQLTATSQVEIQKDDPNDKLTYLRLRTKHNEILVIPDKHYTMVVIQKPTGSRSPM</sequence>
<dbReference type="GO" id="GO:0005737">
    <property type="term" value="C:cytoplasm"/>
    <property type="evidence" value="ECO:0007669"/>
    <property type="project" value="UniProtKB-UniRule"/>
</dbReference>
<name>A0AAV0W5E2_9HEMI</name>
<evidence type="ECO:0000256" key="9">
    <source>
        <dbReference type="ARBA" id="ARBA00025362"/>
    </source>
</evidence>
<dbReference type="Proteomes" id="UP001160148">
    <property type="component" value="Unassembled WGS sequence"/>
</dbReference>
<comment type="function">
    <text evidence="9">Acts as one of several non-catalytic accessory components of the cytoplasmic dynein 1 complex that are thought to be involved in linking dynein to cargos and to adapter proteins that regulate dynein function. Cytoplasmic dynein 1 acts as a motor for the intracellular retrograde motility of vesicles and organelles along microtubules.</text>
</comment>
<evidence type="ECO:0000256" key="8">
    <source>
        <dbReference type="ARBA" id="ARBA00023212"/>
    </source>
</evidence>